<dbReference type="InterPro" id="IPR017504">
    <property type="entry name" value="CHP03067_Planctomycetes"/>
</dbReference>
<reference evidence="2 3" key="1">
    <citation type="submission" date="2019-02" db="EMBL/GenBank/DDBJ databases">
        <title>Deep-cultivation of Planctomycetes and their phenomic and genomic characterization uncovers novel biology.</title>
        <authorList>
            <person name="Wiegand S."/>
            <person name="Jogler M."/>
            <person name="Boedeker C."/>
            <person name="Pinto D."/>
            <person name="Vollmers J."/>
            <person name="Rivas-Marin E."/>
            <person name="Kohn T."/>
            <person name="Peeters S.H."/>
            <person name="Heuer A."/>
            <person name="Rast P."/>
            <person name="Oberbeckmann S."/>
            <person name="Bunk B."/>
            <person name="Jeske O."/>
            <person name="Meyerdierks A."/>
            <person name="Storesund J.E."/>
            <person name="Kallscheuer N."/>
            <person name="Luecker S."/>
            <person name="Lage O.M."/>
            <person name="Pohl T."/>
            <person name="Merkel B.J."/>
            <person name="Hornburger P."/>
            <person name="Mueller R.-W."/>
            <person name="Bruemmer F."/>
            <person name="Labrenz M."/>
            <person name="Spormann A.M."/>
            <person name="Op den Camp H."/>
            <person name="Overmann J."/>
            <person name="Amann R."/>
            <person name="Jetten M.S.M."/>
            <person name="Mascher T."/>
            <person name="Medema M.H."/>
            <person name="Devos D.P."/>
            <person name="Kaster A.-K."/>
            <person name="Ovreas L."/>
            <person name="Rohde M."/>
            <person name="Galperin M.Y."/>
            <person name="Jogler C."/>
        </authorList>
    </citation>
    <scope>NUCLEOTIDE SEQUENCE [LARGE SCALE GENOMIC DNA]</scope>
    <source>
        <strain evidence="2 3">Poly24</strain>
    </source>
</reference>
<dbReference type="OrthoDB" id="281124at2"/>
<dbReference type="AlphaFoldDB" id="A0A518JTQ6"/>
<organism evidence="2 3">
    <name type="scientific">Rosistilla carotiformis</name>
    <dbReference type="NCBI Taxonomy" id="2528017"/>
    <lineage>
        <taxon>Bacteria</taxon>
        <taxon>Pseudomonadati</taxon>
        <taxon>Planctomycetota</taxon>
        <taxon>Planctomycetia</taxon>
        <taxon>Pirellulales</taxon>
        <taxon>Pirellulaceae</taxon>
        <taxon>Rosistilla</taxon>
    </lineage>
</organism>
<proteinExistence type="predicted"/>
<dbReference type="EMBL" id="CP036348">
    <property type="protein sequence ID" value="QDV68930.1"/>
    <property type="molecule type" value="Genomic_DNA"/>
</dbReference>
<feature type="chain" id="PRO_5021715671" description="TIGR03067 domain-containing protein" evidence="1">
    <location>
        <begin position="25"/>
        <end position="183"/>
    </location>
</feature>
<dbReference type="RefSeq" id="WP_145095598.1">
    <property type="nucleotide sequence ID" value="NZ_CP036348.1"/>
</dbReference>
<evidence type="ECO:0008006" key="4">
    <source>
        <dbReference type="Google" id="ProtNLM"/>
    </source>
</evidence>
<keyword evidence="3" id="KW-1185">Reference proteome</keyword>
<feature type="signal peptide" evidence="1">
    <location>
        <begin position="1"/>
        <end position="24"/>
    </location>
</feature>
<dbReference type="NCBIfam" id="TIGR03067">
    <property type="entry name" value="Planc_TIGR03067"/>
    <property type="match status" value="1"/>
</dbReference>
<evidence type="ECO:0000313" key="2">
    <source>
        <dbReference type="EMBL" id="QDV68930.1"/>
    </source>
</evidence>
<evidence type="ECO:0000313" key="3">
    <source>
        <dbReference type="Proteomes" id="UP000315082"/>
    </source>
</evidence>
<sequence precursor="true">MNARTITALTTTSMLLCLASLAAAGERAPGPTPHDTSTEKFQGRWKVVAGVNQGRELSEAEIQGTTVTVATNTIVTYDRDEHQRFRAVFTIDAAEKPMHIDMTSIPEQAPLSKEKVDRPKQDVIAAGILKFDGDDRCVLCYALPGADRPTKFASPEGSKLMLFKMERMQGDPVPDHRSKDASR</sequence>
<dbReference type="Proteomes" id="UP000315082">
    <property type="component" value="Chromosome"/>
</dbReference>
<protein>
    <recommendedName>
        <fullName evidence="4">TIGR03067 domain-containing protein</fullName>
    </recommendedName>
</protein>
<dbReference type="KEGG" id="rcf:Poly24_26430"/>
<gene>
    <name evidence="2" type="ORF">Poly24_26430</name>
</gene>
<keyword evidence="1" id="KW-0732">Signal</keyword>
<accession>A0A518JTQ6</accession>
<name>A0A518JTQ6_9BACT</name>
<evidence type="ECO:0000256" key="1">
    <source>
        <dbReference type="SAM" id="SignalP"/>
    </source>
</evidence>